<evidence type="ECO:0000256" key="2">
    <source>
        <dbReference type="ARBA" id="ARBA00012837"/>
    </source>
</evidence>
<dbReference type="AlphaFoldDB" id="A0A098VRA1"/>
<evidence type="ECO:0000256" key="3">
    <source>
        <dbReference type="ARBA" id="ARBA00022598"/>
    </source>
</evidence>
<dbReference type="InterPro" id="IPR014729">
    <property type="entry name" value="Rossmann-like_a/b/a_fold"/>
</dbReference>
<evidence type="ECO:0000313" key="11">
    <source>
        <dbReference type="EMBL" id="KGG51557.1"/>
    </source>
</evidence>
<dbReference type="FunFam" id="1.10.730.10:FF:000006">
    <property type="entry name" value="Arginyl-tRNA synthetase 2, mitochondrial"/>
    <property type="match status" value="1"/>
</dbReference>
<dbReference type="PANTHER" id="PTHR11956">
    <property type="entry name" value="ARGINYL-TRNA SYNTHETASE"/>
    <property type="match status" value="1"/>
</dbReference>
<dbReference type="Pfam" id="PF00750">
    <property type="entry name" value="tRNA-synt_1d"/>
    <property type="match status" value="1"/>
</dbReference>
<evidence type="ECO:0000256" key="4">
    <source>
        <dbReference type="ARBA" id="ARBA00022741"/>
    </source>
</evidence>
<dbReference type="Gene3D" id="3.40.50.620">
    <property type="entry name" value="HUPs"/>
    <property type="match status" value="1"/>
</dbReference>
<evidence type="ECO:0000256" key="1">
    <source>
        <dbReference type="ARBA" id="ARBA00005594"/>
    </source>
</evidence>
<gene>
    <name evidence="11" type="ORF">DI09_31p80</name>
</gene>
<evidence type="ECO:0000256" key="6">
    <source>
        <dbReference type="ARBA" id="ARBA00022917"/>
    </source>
</evidence>
<dbReference type="Gene3D" id="1.10.730.10">
    <property type="entry name" value="Isoleucyl-tRNA Synthetase, Domain 1"/>
    <property type="match status" value="1"/>
</dbReference>
<dbReference type="OrthoDB" id="68056at2759"/>
<dbReference type="GO" id="GO:0005524">
    <property type="term" value="F:ATP binding"/>
    <property type="evidence" value="ECO:0007669"/>
    <property type="project" value="UniProtKB-KW"/>
</dbReference>
<dbReference type="SMART" id="SM00836">
    <property type="entry name" value="DALR_1"/>
    <property type="match status" value="1"/>
</dbReference>
<proteinExistence type="inferred from homology"/>
<evidence type="ECO:0000256" key="9">
    <source>
        <dbReference type="RuleBase" id="RU363038"/>
    </source>
</evidence>
<dbReference type="SUPFAM" id="SSF52374">
    <property type="entry name" value="Nucleotidylyl transferase"/>
    <property type="match status" value="1"/>
</dbReference>
<dbReference type="GO" id="GO:0032543">
    <property type="term" value="P:mitochondrial translation"/>
    <property type="evidence" value="ECO:0007669"/>
    <property type="project" value="TreeGrafter"/>
</dbReference>
<dbReference type="InterPro" id="IPR001278">
    <property type="entry name" value="Arg-tRNA-ligase"/>
</dbReference>
<dbReference type="GO" id="GO:0006420">
    <property type="term" value="P:arginyl-tRNA aminoacylation"/>
    <property type="evidence" value="ECO:0007669"/>
    <property type="project" value="InterPro"/>
</dbReference>
<dbReference type="Pfam" id="PF05746">
    <property type="entry name" value="DALR_1"/>
    <property type="match status" value="1"/>
</dbReference>
<reference evidence="11 12" key="1">
    <citation type="submission" date="2014-04" db="EMBL/GenBank/DDBJ databases">
        <title>A new species of microsporidia sheds light on the evolution of extreme parasitism.</title>
        <authorList>
            <person name="Haag K.L."/>
            <person name="James T.Y."/>
            <person name="Larsson R."/>
            <person name="Schaer T.M."/>
            <person name="Refardt D."/>
            <person name="Pombert J.-F."/>
            <person name="Ebert D."/>
        </authorList>
    </citation>
    <scope>NUCLEOTIDE SEQUENCE [LARGE SCALE GENOMIC DNA]</scope>
    <source>
        <strain evidence="11 12">UGP3</strain>
        <tissue evidence="11">Spores</tissue>
    </source>
</reference>
<keyword evidence="12" id="KW-1185">Reference proteome</keyword>
<dbReference type="EC" id="6.1.1.19" evidence="2"/>
<comment type="catalytic activity">
    <reaction evidence="8">
        <text>tRNA(Arg) + L-arginine + ATP = L-arginyl-tRNA(Arg) + AMP + diphosphate</text>
        <dbReference type="Rhea" id="RHEA:20301"/>
        <dbReference type="Rhea" id="RHEA-COMP:9658"/>
        <dbReference type="Rhea" id="RHEA-COMP:9673"/>
        <dbReference type="ChEBI" id="CHEBI:30616"/>
        <dbReference type="ChEBI" id="CHEBI:32682"/>
        <dbReference type="ChEBI" id="CHEBI:33019"/>
        <dbReference type="ChEBI" id="CHEBI:78442"/>
        <dbReference type="ChEBI" id="CHEBI:78513"/>
        <dbReference type="ChEBI" id="CHEBI:456215"/>
        <dbReference type="EC" id="6.1.1.19"/>
    </reaction>
</comment>
<keyword evidence="4 9" id="KW-0547">Nucleotide-binding</keyword>
<dbReference type="GeneID" id="25259563"/>
<dbReference type="GO" id="GO:0005739">
    <property type="term" value="C:mitochondrion"/>
    <property type="evidence" value="ECO:0007669"/>
    <property type="project" value="TreeGrafter"/>
</dbReference>
<dbReference type="InterPro" id="IPR009080">
    <property type="entry name" value="tRNAsynth_Ia_anticodon-bd"/>
</dbReference>
<dbReference type="HOGENOM" id="CLU_006406_4_0_1"/>
<dbReference type="InterPro" id="IPR035684">
    <property type="entry name" value="ArgRS_core"/>
</dbReference>
<dbReference type="EMBL" id="JMKJ01000244">
    <property type="protein sequence ID" value="KGG51557.1"/>
    <property type="molecule type" value="Genomic_DNA"/>
</dbReference>
<comment type="similarity">
    <text evidence="1 9">Belongs to the class-I aminoacyl-tRNA synthetase family.</text>
</comment>
<evidence type="ECO:0000259" key="10">
    <source>
        <dbReference type="SMART" id="SM00836"/>
    </source>
</evidence>
<evidence type="ECO:0000256" key="8">
    <source>
        <dbReference type="ARBA" id="ARBA00049339"/>
    </source>
</evidence>
<sequence length="275" mass="30440">MAIKSDGTTLYLTRDIAAAIDRQREYSPSQSLYVVCATQSFHFEQLFAILAKMGFSWVQNLKHIKYGTVNGMSTRNGTVVFLEDILDEAYKTMHDVMKSNPKRYSEIEDPEAVANALAISAIVVQDFSAKKIKDYEFSMSRMTSFEGDTGPFLQYTHVRLCSIARKATPDTMAISPDSNLIRSELGENGLVLQVAKKLALFPLIVTDSCQNHEPNTLVTYLMSLSHSLSSLLEQLPVLQAPTPEAASARLAFFSAARQVLANGIILLGLPLLKHM</sequence>
<keyword evidence="6 9" id="KW-0648">Protein biosynthesis</keyword>
<dbReference type="VEuPathDB" id="MicrosporidiaDB:DI09_31p80"/>
<evidence type="ECO:0000313" key="12">
    <source>
        <dbReference type="Proteomes" id="UP000029725"/>
    </source>
</evidence>
<name>A0A098VRA1_9MICR</name>
<keyword evidence="3 9" id="KW-0436">Ligase</keyword>
<keyword evidence="7 9" id="KW-0030">Aminoacyl-tRNA synthetase</keyword>
<comment type="caution">
    <text evidence="11">The sequence shown here is derived from an EMBL/GenBank/DDBJ whole genome shotgun (WGS) entry which is preliminary data.</text>
</comment>
<accession>A0A098VRA1</accession>
<dbReference type="InterPro" id="IPR008909">
    <property type="entry name" value="DALR_anticod-bd"/>
</dbReference>
<dbReference type="GO" id="GO:0004814">
    <property type="term" value="F:arginine-tRNA ligase activity"/>
    <property type="evidence" value="ECO:0007669"/>
    <property type="project" value="UniProtKB-EC"/>
</dbReference>
<dbReference type="PANTHER" id="PTHR11956:SF11">
    <property type="entry name" value="ARGININE--TRNA LIGASE, MITOCHONDRIAL-RELATED"/>
    <property type="match status" value="1"/>
</dbReference>
<organism evidence="11 12">
    <name type="scientific">Mitosporidium daphniae</name>
    <dbReference type="NCBI Taxonomy" id="1485682"/>
    <lineage>
        <taxon>Eukaryota</taxon>
        <taxon>Fungi</taxon>
        <taxon>Fungi incertae sedis</taxon>
        <taxon>Microsporidia</taxon>
        <taxon>Mitosporidium</taxon>
    </lineage>
</organism>
<evidence type="ECO:0000256" key="7">
    <source>
        <dbReference type="ARBA" id="ARBA00023146"/>
    </source>
</evidence>
<keyword evidence="5 9" id="KW-0067">ATP-binding</keyword>
<feature type="domain" description="DALR anticodon binding" evidence="10">
    <location>
        <begin position="153"/>
        <end position="275"/>
    </location>
</feature>
<protein>
    <recommendedName>
        <fullName evidence="2">arginine--tRNA ligase</fullName>
        <ecNumber evidence="2">6.1.1.19</ecNumber>
    </recommendedName>
</protein>
<evidence type="ECO:0000256" key="5">
    <source>
        <dbReference type="ARBA" id="ARBA00022840"/>
    </source>
</evidence>
<dbReference type="RefSeq" id="XP_013238010.1">
    <property type="nucleotide sequence ID" value="XM_013382556.1"/>
</dbReference>
<dbReference type="Proteomes" id="UP000029725">
    <property type="component" value="Unassembled WGS sequence"/>
</dbReference>
<dbReference type="SUPFAM" id="SSF47323">
    <property type="entry name" value="Anticodon-binding domain of a subclass of class I aminoacyl-tRNA synthetases"/>
    <property type="match status" value="1"/>
</dbReference>